<dbReference type="SUPFAM" id="SSF53850">
    <property type="entry name" value="Periplasmic binding protein-like II"/>
    <property type="match status" value="1"/>
</dbReference>
<evidence type="ECO:0000256" key="17">
    <source>
        <dbReference type="HAMAP-Rule" id="MF_00079"/>
    </source>
</evidence>
<feature type="domain" description="Histidine biosynthesis HisG C-terminal" evidence="19">
    <location>
        <begin position="216"/>
        <end position="288"/>
    </location>
</feature>
<evidence type="ECO:0000313" key="20">
    <source>
        <dbReference type="EMBL" id="MBC8178778.1"/>
    </source>
</evidence>
<reference evidence="20 21" key="1">
    <citation type="submission" date="2020-08" db="EMBL/GenBank/DDBJ databases">
        <title>Bridging the membrane lipid divide: bacteria of the FCB group superphylum have the potential to synthesize archaeal ether lipids.</title>
        <authorList>
            <person name="Villanueva L."/>
            <person name="Von Meijenfeldt F.A.B."/>
            <person name="Westbye A.B."/>
            <person name="Yadav S."/>
            <person name="Hopmans E.C."/>
            <person name="Dutilh B.E."/>
            <person name="Sinninghe Damste J.S."/>
        </authorList>
    </citation>
    <scope>NUCLEOTIDE SEQUENCE [LARGE SCALE GENOMIC DNA]</scope>
    <source>
        <strain evidence="20">NIOZ-UU27</strain>
    </source>
</reference>
<dbReference type="AlphaFoldDB" id="A0A8J6T9L6"/>
<keyword evidence="12 17" id="KW-0547">Nucleotide-binding</keyword>
<dbReference type="EC" id="2.4.2.17" evidence="5 17"/>
<evidence type="ECO:0000256" key="7">
    <source>
        <dbReference type="ARBA" id="ARBA00022490"/>
    </source>
</evidence>
<evidence type="ECO:0000259" key="18">
    <source>
        <dbReference type="Pfam" id="PF01634"/>
    </source>
</evidence>
<dbReference type="NCBIfam" id="TIGR03455">
    <property type="entry name" value="HisG_C-term"/>
    <property type="match status" value="1"/>
</dbReference>
<dbReference type="InterPro" id="IPR013115">
    <property type="entry name" value="HisG_C"/>
</dbReference>
<dbReference type="InterPro" id="IPR015867">
    <property type="entry name" value="N-reg_PII/ATP_PRibTrfase_C"/>
</dbReference>
<dbReference type="InterPro" id="IPR011322">
    <property type="entry name" value="N-reg_PII-like_a/b"/>
</dbReference>
<keyword evidence="10 17" id="KW-0808">Transferase</keyword>
<keyword evidence="9 17" id="KW-0328">Glycosyltransferase</keyword>
<dbReference type="GO" id="GO:0003879">
    <property type="term" value="F:ATP phosphoribosyltransferase activity"/>
    <property type="evidence" value="ECO:0007669"/>
    <property type="project" value="UniProtKB-UniRule"/>
</dbReference>
<comment type="catalytic activity">
    <reaction evidence="1 17">
        <text>1-(5-phospho-beta-D-ribosyl)-ATP + diphosphate = 5-phospho-alpha-D-ribose 1-diphosphate + ATP</text>
        <dbReference type="Rhea" id="RHEA:18473"/>
        <dbReference type="ChEBI" id="CHEBI:30616"/>
        <dbReference type="ChEBI" id="CHEBI:33019"/>
        <dbReference type="ChEBI" id="CHEBI:58017"/>
        <dbReference type="ChEBI" id="CHEBI:73183"/>
        <dbReference type="EC" id="2.4.2.17"/>
    </reaction>
</comment>
<keyword evidence="13 17" id="KW-0067">ATP-binding</keyword>
<dbReference type="InterPro" id="IPR020621">
    <property type="entry name" value="ATP-PRT_HisG_long"/>
</dbReference>
<evidence type="ECO:0000256" key="9">
    <source>
        <dbReference type="ARBA" id="ARBA00022676"/>
    </source>
</evidence>
<dbReference type="Pfam" id="PF01634">
    <property type="entry name" value="HisG"/>
    <property type="match status" value="1"/>
</dbReference>
<evidence type="ECO:0000313" key="21">
    <source>
        <dbReference type="Proteomes" id="UP000650524"/>
    </source>
</evidence>
<organism evidence="20 21">
    <name type="scientific">Candidatus Desulfacyla euxinica</name>
    <dbReference type="NCBI Taxonomy" id="2841693"/>
    <lineage>
        <taxon>Bacteria</taxon>
        <taxon>Deltaproteobacteria</taxon>
        <taxon>Candidatus Desulfacyla</taxon>
    </lineage>
</organism>
<evidence type="ECO:0000256" key="4">
    <source>
        <dbReference type="ARBA" id="ARBA00007955"/>
    </source>
</evidence>
<dbReference type="SUPFAM" id="SSF54913">
    <property type="entry name" value="GlnB-like"/>
    <property type="match status" value="1"/>
</dbReference>
<accession>A0A8J6T9L6</accession>
<dbReference type="Pfam" id="PF08029">
    <property type="entry name" value="HisG_C"/>
    <property type="match status" value="1"/>
</dbReference>
<dbReference type="NCBIfam" id="TIGR00070">
    <property type="entry name" value="hisG"/>
    <property type="match status" value="1"/>
</dbReference>
<evidence type="ECO:0000256" key="5">
    <source>
        <dbReference type="ARBA" id="ARBA00011946"/>
    </source>
</evidence>
<evidence type="ECO:0000256" key="1">
    <source>
        <dbReference type="ARBA" id="ARBA00000915"/>
    </source>
</evidence>
<dbReference type="InterPro" id="IPR018198">
    <property type="entry name" value="ATP_PRibTrfase_CS"/>
</dbReference>
<evidence type="ECO:0000256" key="14">
    <source>
        <dbReference type="ARBA" id="ARBA00022842"/>
    </source>
</evidence>
<evidence type="ECO:0000256" key="13">
    <source>
        <dbReference type="ARBA" id="ARBA00022840"/>
    </source>
</evidence>
<comment type="activity regulation">
    <text evidence="17">Feedback inhibited by histidine.</text>
</comment>
<dbReference type="PANTHER" id="PTHR21403">
    <property type="entry name" value="ATP PHOSPHORIBOSYLTRANSFERASE ATP-PRTASE"/>
    <property type="match status" value="1"/>
</dbReference>
<evidence type="ECO:0000256" key="6">
    <source>
        <dbReference type="ARBA" id="ARBA00020998"/>
    </source>
</evidence>
<evidence type="ECO:0000256" key="16">
    <source>
        <dbReference type="ARBA" id="ARBA00024861"/>
    </source>
</evidence>
<evidence type="ECO:0000256" key="12">
    <source>
        <dbReference type="ARBA" id="ARBA00022741"/>
    </source>
</evidence>
<evidence type="ECO:0000256" key="15">
    <source>
        <dbReference type="ARBA" id="ARBA00023102"/>
    </source>
</evidence>
<evidence type="ECO:0000256" key="2">
    <source>
        <dbReference type="ARBA" id="ARBA00004496"/>
    </source>
</evidence>
<keyword evidence="7 17" id="KW-0963">Cytoplasm</keyword>
<dbReference type="EMBL" id="JACNJD010000313">
    <property type="protein sequence ID" value="MBC8178778.1"/>
    <property type="molecule type" value="Genomic_DNA"/>
</dbReference>
<dbReference type="Proteomes" id="UP000650524">
    <property type="component" value="Unassembled WGS sequence"/>
</dbReference>
<dbReference type="HAMAP" id="MF_00079">
    <property type="entry name" value="HisG_Long"/>
    <property type="match status" value="1"/>
</dbReference>
<dbReference type="CDD" id="cd13593">
    <property type="entry name" value="PBP2_HisGL3"/>
    <property type="match status" value="1"/>
</dbReference>
<evidence type="ECO:0000256" key="8">
    <source>
        <dbReference type="ARBA" id="ARBA00022605"/>
    </source>
</evidence>
<evidence type="ECO:0000256" key="11">
    <source>
        <dbReference type="ARBA" id="ARBA00022723"/>
    </source>
</evidence>
<dbReference type="PANTHER" id="PTHR21403:SF10">
    <property type="entry name" value="ATP PHOSPHORIBOSYLTRANSFERASE"/>
    <property type="match status" value="1"/>
</dbReference>
<feature type="domain" description="ATP phosphoribosyltransferase catalytic" evidence="18">
    <location>
        <begin position="50"/>
        <end position="211"/>
    </location>
</feature>
<protein>
    <recommendedName>
        <fullName evidence="6 17">ATP phosphoribosyltransferase</fullName>
        <shortName evidence="17">ATP-PRT</shortName>
        <shortName evidence="17">ATP-PRTase</shortName>
        <ecNumber evidence="5 17">2.4.2.17</ecNumber>
    </recommendedName>
</protein>
<dbReference type="Gene3D" id="3.40.190.10">
    <property type="entry name" value="Periplasmic binding protein-like II"/>
    <property type="match status" value="2"/>
</dbReference>
<name>A0A8J6T9L6_9DELT</name>
<sequence length="290" mass="32298">MKKLKFGIPKGSLQKATINLFEKSGWKINVNGRNYFPDINDEEIECAICRAQEMSRYVESGTLDAGLTGRDWIEENESDVVTVDDLVYSKVSQKPARWVLAVPAGSKIERLEDLKGKKIATELVNFTKRFFKERNVDVQVEFSWGATEAKVVSGLADAIVEVTETGSTIRAHGLKIIRDLMQTNTQLIANRDAYKDEWKKAKIGQIILLLKGALRAENMVALKMNLSQEKVEDVIGILPSLNAPTVAGLYNSDWVSVETVVDSRVVRDLIPKLIDAGAEGIIEYSLNKVI</sequence>
<dbReference type="InterPro" id="IPR001348">
    <property type="entry name" value="ATP_PRibTrfase_HisG"/>
</dbReference>
<comment type="caution">
    <text evidence="20">The sequence shown here is derived from an EMBL/GenBank/DDBJ whole genome shotgun (WGS) entry which is preliminary data.</text>
</comment>
<keyword evidence="11 17" id="KW-0479">Metal-binding</keyword>
<comment type="subcellular location">
    <subcellularLocation>
        <location evidence="2 17">Cytoplasm</location>
    </subcellularLocation>
</comment>
<comment type="similarity">
    <text evidence="4 17">Belongs to the ATP phosphoribosyltransferase family. Long subfamily.</text>
</comment>
<dbReference type="GO" id="GO:0000287">
    <property type="term" value="F:magnesium ion binding"/>
    <property type="evidence" value="ECO:0007669"/>
    <property type="project" value="UniProtKB-UniRule"/>
</dbReference>
<dbReference type="InterPro" id="IPR013820">
    <property type="entry name" value="ATP_PRibTrfase_cat"/>
</dbReference>
<keyword evidence="15 17" id="KW-0368">Histidine biosynthesis</keyword>
<dbReference type="UniPathway" id="UPA00031">
    <property type="reaction ID" value="UER00006"/>
</dbReference>
<keyword evidence="8 17" id="KW-0028">Amino-acid biosynthesis</keyword>
<evidence type="ECO:0000256" key="3">
    <source>
        <dbReference type="ARBA" id="ARBA00004667"/>
    </source>
</evidence>
<dbReference type="GO" id="GO:0000105">
    <property type="term" value="P:L-histidine biosynthetic process"/>
    <property type="evidence" value="ECO:0007669"/>
    <property type="project" value="UniProtKB-UniRule"/>
</dbReference>
<comment type="cofactor">
    <cofactor evidence="17">
        <name>Mg(2+)</name>
        <dbReference type="ChEBI" id="CHEBI:18420"/>
    </cofactor>
</comment>
<keyword evidence="14 17" id="KW-0460">Magnesium</keyword>
<gene>
    <name evidence="17" type="primary">hisG</name>
    <name evidence="20" type="ORF">H8E19_15340</name>
</gene>
<dbReference type="GO" id="GO:0005737">
    <property type="term" value="C:cytoplasm"/>
    <property type="evidence" value="ECO:0007669"/>
    <property type="project" value="UniProtKB-SubCell"/>
</dbReference>
<dbReference type="PROSITE" id="PS01316">
    <property type="entry name" value="ATP_P_PHORIBOSYLTR"/>
    <property type="match status" value="1"/>
</dbReference>
<comment type="function">
    <text evidence="16 17">Catalyzes the condensation of ATP and 5-phosphoribose 1-diphosphate to form N'-(5'-phosphoribosyl)-ATP (PR-ATP). Has a crucial role in the pathway because the rate of histidine biosynthesis seems to be controlled primarily by regulation of HisG enzymatic activity.</text>
</comment>
<evidence type="ECO:0000256" key="10">
    <source>
        <dbReference type="ARBA" id="ARBA00022679"/>
    </source>
</evidence>
<dbReference type="GO" id="GO:0005524">
    <property type="term" value="F:ATP binding"/>
    <property type="evidence" value="ECO:0007669"/>
    <property type="project" value="UniProtKB-KW"/>
</dbReference>
<comment type="pathway">
    <text evidence="3 17">Amino-acid biosynthesis; L-histidine biosynthesis; L-histidine from 5-phospho-alpha-D-ribose 1-diphosphate: step 1/9.</text>
</comment>
<dbReference type="FunFam" id="3.40.190.10:FF:000258">
    <property type="entry name" value="ATP phosphoribosyltransferase"/>
    <property type="match status" value="1"/>
</dbReference>
<evidence type="ECO:0000259" key="19">
    <source>
        <dbReference type="Pfam" id="PF08029"/>
    </source>
</evidence>
<proteinExistence type="inferred from homology"/>
<dbReference type="Gene3D" id="3.30.70.120">
    <property type="match status" value="1"/>
</dbReference>